<dbReference type="Proteomes" id="UP001642484">
    <property type="component" value="Unassembled WGS sequence"/>
</dbReference>
<feature type="repeat" description="PPR" evidence="2">
    <location>
        <begin position="504"/>
        <end position="538"/>
    </location>
</feature>
<evidence type="ECO:0000256" key="1">
    <source>
        <dbReference type="ARBA" id="ARBA00022737"/>
    </source>
</evidence>
<evidence type="ECO:0000256" key="3">
    <source>
        <dbReference type="SAM" id="MobiDB-lite"/>
    </source>
</evidence>
<dbReference type="PANTHER" id="PTHR47447">
    <property type="entry name" value="OS03G0856100 PROTEIN"/>
    <property type="match status" value="1"/>
</dbReference>
<dbReference type="Pfam" id="PF07209">
    <property type="entry name" value="DUF1415"/>
    <property type="match status" value="1"/>
</dbReference>
<keyword evidence="1" id="KW-0677">Repeat</keyword>
<evidence type="ECO:0000256" key="2">
    <source>
        <dbReference type="PROSITE-ProRule" id="PRU00708"/>
    </source>
</evidence>
<evidence type="ECO:0000313" key="5">
    <source>
        <dbReference type="Proteomes" id="UP001642484"/>
    </source>
</evidence>
<sequence length="1001" mass="110717">MFGPWARSFVWKPEVVRANQEIAIASRSSQWPKCLFLLQHFREVALEQDTVSFNSAIGGCHSWLHGVELFTQSHSHSLADSVTYSACMAGLEWANALELLRHGPQHVSVINAAAAVCGGLRSSSPQSGATRQRNWFWSCCVFQSASKAEVELDMVSFNAMVGASTSAGWERTLLPFTSLEQEGLRPDNITFSFFSALPWFSALQLLTQLAKQNLKVSAKSASAAAAAARPARWQLCLNFVGRSSDEDQVDAPSRAFLSACAAESCWPQALLIFDKNLKSNISHGTSGSLSFLAVITACARGQQQIFTEILLKSMDKCRIGKTKEIYTAAMGAANDNWGGEPLKEGRHWESGWQWSLALLSEMASSKLEVDAVALGVALSVCLRARCWEVALVLASRSQLQGSRATASTHAAIITCHALASHWQRSLECFGRCSSFRTLVTCNPLLNAFSEDSTWQAALELYSTAYLESLVITFNIMAGACAAVHQWQQAITFLQDMLQHALTPTSSTFNTLMTGCEQAQQWWRAFVLYEKMQHLGIQADATTHGTLLSAMERANHWQHAAYALCTGVFSNRALLNGVLNASSSSGQWELTLQLLHSGHETDMLSFGTTALALAKGHHWQHIVALLEGLGFQPRSKKTLMLKTLQLALEEGKPDADDRYIAGPAEAPLLLKRALPAHTSQAQATDDQLFFVDGALEGRNHKEAGNLRIVTSKSTTSKEVLDDLVSEARELWMGARETGDTRAKTTLLVCPHVPAWNKDFRHFHAFYTWHLDGGFALAESLGIKVVPFHPDFALLQRGPETGDFVLVPGPDGEDAEAQVIEKNVGKDEANEYCMAVRFANGEEGLIRHASVMAQPSSQAREEDLCRNFTSRAPRPVLHLLRLPDLIRAEQEAQSLPKKPRWQQRLEKEAAEVEAELEREAMAEAKAAFRDRGRLEKEMSDKVSKRASKKPYRKRTTQDDEDLQEELAQMRGATQAITDRNQFTVKSLGPLRLREIMQNCERTE</sequence>
<dbReference type="Pfam" id="PF13041">
    <property type="entry name" value="PPR_2"/>
    <property type="match status" value="1"/>
</dbReference>
<gene>
    <name evidence="4" type="ORF">CCMP2556_LOCUS54536</name>
</gene>
<feature type="region of interest" description="Disordered" evidence="3">
    <location>
        <begin position="927"/>
        <end position="958"/>
    </location>
</feature>
<proteinExistence type="predicted"/>
<reference evidence="4 5" key="1">
    <citation type="submission" date="2024-02" db="EMBL/GenBank/DDBJ databases">
        <authorList>
            <person name="Chen Y."/>
            <person name="Shah S."/>
            <person name="Dougan E. K."/>
            <person name="Thang M."/>
            <person name="Chan C."/>
        </authorList>
    </citation>
    <scope>NUCLEOTIDE SEQUENCE [LARGE SCALE GENOMIC DNA]</scope>
</reference>
<dbReference type="PANTHER" id="PTHR47447:SF17">
    <property type="entry name" value="OS12G0638900 PROTEIN"/>
    <property type="match status" value="1"/>
</dbReference>
<dbReference type="InterPro" id="IPR002885">
    <property type="entry name" value="PPR_rpt"/>
</dbReference>
<dbReference type="Gene3D" id="1.25.40.10">
    <property type="entry name" value="Tetratricopeptide repeat domain"/>
    <property type="match status" value="3"/>
</dbReference>
<evidence type="ECO:0000313" key="4">
    <source>
        <dbReference type="EMBL" id="CAK9117133.1"/>
    </source>
</evidence>
<organism evidence="4 5">
    <name type="scientific">Durusdinium trenchii</name>
    <dbReference type="NCBI Taxonomy" id="1381693"/>
    <lineage>
        <taxon>Eukaryota</taxon>
        <taxon>Sar</taxon>
        <taxon>Alveolata</taxon>
        <taxon>Dinophyceae</taxon>
        <taxon>Suessiales</taxon>
        <taxon>Symbiodiniaceae</taxon>
        <taxon>Durusdinium</taxon>
    </lineage>
</organism>
<dbReference type="InterPro" id="IPR011990">
    <property type="entry name" value="TPR-like_helical_dom_sf"/>
</dbReference>
<protein>
    <recommendedName>
        <fullName evidence="6">Pentatricopeptide repeat-containing protein, chloroplastic</fullName>
    </recommendedName>
</protein>
<accession>A0ABP0SXI8</accession>
<dbReference type="PROSITE" id="PS51375">
    <property type="entry name" value="PPR"/>
    <property type="match status" value="1"/>
</dbReference>
<dbReference type="EMBL" id="CAXAMN010028584">
    <property type="protein sequence ID" value="CAK9117133.1"/>
    <property type="molecule type" value="Genomic_DNA"/>
</dbReference>
<dbReference type="InterPro" id="IPR009858">
    <property type="entry name" value="DUF1415"/>
</dbReference>
<comment type="caution">
    <text evidence="4">The sequence shown here is derived from an EMBL/GenBank/DDBJ whole genome shotgun (WGS) entry which is preliminary data.</text>
</comment>
<keyword evidence="5" id="KW-1185">Reference proteome</keyword>
<name>A0ABP0SXI8_9DINO</name>
<feature type="compositionally biased region" description="Basic residues" evidence="3">
    <location>
        <begin position="942"/>
        <end position="952"/>
    </location>
</feature>
<evidence type="ECO:0008006" key="6">
    <source>
        <dbReference type="Google" id="ProtNLM"/>
    </source>
</evidence>
<feature type="compositionally biased region" description="Basic and acidic residues" evidence="3">
    <location>
        <begin position="927"/>
        <end position="941"/>
    </location>
</feature>